<dbReference type="PROSITE" id="PS00662">
    <property type="entry name" value="T2SP_E"/>
    <property type="match status" value="1"/>
</dbReference>
<dbReference type="EMBL" id="LDYG01000031">
    <property type="protein sequence ID" value="KUP05965.1"/>
    <property type="molecule type" value="Genomic_DNA"/>
</dbReference>
<dbReference type="GO" id="GO:0005886">
    <property type="term" value="C:plasma membrane"/>
    <property type="evidence" value="ECO:0007669"/>
    <property type="project" value="TreeGrafter"/>
</dbReference>
<feature type="domain" description="Bacterial type II secretion system protein E" evidence="4">
    <location>
        <begin position="204"/>
        <end position="218"/>
    </location>
</feature>
<gene>
    <name evidence="5" type="ORF">Q75_09865</name>
</gene>
<evidence type="ECO:0000313" key="5">
    <source>
        <dbReference type="EMBL" id="KUP05965.1"/>
    </source>
</evidence>
<name>A0A147K7F1_9BACI</name>
<dbReference type="NCBIfam" id="NF041000">
    <property type="entry name" value="ATPase_ComGA"/>
    <property type="match status" value="1"/>
</dbReference>
<sequence>MSIQTKAVSIIEAAIRCGVSDIHFLPRKNEYIIQFRAAGMLSHFTSIHAKEGERMIAHFKYDASMDIAEKRKPQSGSLHLTFNHQSYSLRFSTLPSSYQRESLVIRILPQHSFQPIQHQLLFPTMAKQLVSLLKNPHGLLLYSGPTGSGKTTLLYTLVQYCSDQLHRHVITLEDPIEKINEDFLQIQVNERAGMTYSNGLKAILRHDPDVIMVGEIRDEETAHIAVRAALSGHLVLSTIHSRNAVGAVHRLLEFGVNKEEVIQTVVGITAQRLVRLRCPLCGEEEKLHCLHLFHNRRASVMEILMGSALLDVLNNGSPVLSRKKFISLDESLRKGVALGHITEREYSKWAIQTEIYD</sequence>
<dbReference type="PATRIC" id="fig|1150625.3.peg.2105"/>
<dbReference type="InterPro" id="IPR027417">
    <property type="entry name" value="P-loop_NTPase"/>
</dbReference>
<dbReference type="GO" id="GO:0005524">
    <property type="term" value="F:ATP binding"/>
    <property type="evidence" value="ECO:0007669"/>
    <property type="project" value="UniProtKB-KW"/>
</dbReference>
<dbReference type="PANTHER" id="PTHR30258">
    <property type="entry name" value="TYPE II SECRETION SYSTEM PROTEIN GSPE-RELATED"/>
    <property type="match status" value="1"/>
</dbReference>
<accession>A0A147K7F1</accession>
<keyword evidence="6" id="KW-1185">Reference proteome</keyword>
<dbReference type="CDD" id="cd01129">
    <property type="entry name" value="PulE-GspE-like"/>
    <property type="match status" value="1"/>
</dbReference>
<dbReference type="InterPro" id="IPR047667">
    <property type="entry name" value="ATPase_ComGA"/>
</dbReference>
<dbReference type="AlphaFoldDB" id="A0A147K7F1"/>
<dbReference type="PANTHER" id="PTHR30258:SF2">
    <property type="entry name" value="COMG OPERON PROTEIN 1"/>
    <property type="match status" value="1"/>
</dbReference>
<protein>
    <submittedName>
        <fullName evidence="5">Competence protein ComG</fullName>
    </submittedName>
</protein>
<dbReference type="Pfam" id="PF00437">
    <property type="entry name" value="T2SSE"/>
    <property type="match status" value="1"/>
</dbReference>
<evidence type="ECO:0000259" key="4">
    <source>
        <dbReference type="PROSITE" id="PS00662"/>
    </source>
</evidence>
<organism evidence="5 6">
    <name type="scientific">Bacillus coahuilensis p1.1.43</name>
    <dbReference type="NCBI Taxonomy" id="1150625"/>
    <lineage>
        <taxon>Bacteria</taxon>
        <taxon>Bacillati</taxon>
        <taxon>Bacillota</taxon>
        <taxon>Bacilli</taxon>
        <taxon>Bacillales</taxon>
        <taxon>Bacillaceae</taxon>
        <taxon>Bacillus</taxon>
    </lineage>
</organism>
<dbReference type="InterPro" id="IPR001482">
    <property type="entry name" value="T2SS/T4SS_dom"/>
</dbReference>
<dbReference type="SUPFAM" id="SSF52540">
    <property type="entry name" value="P-loop containing nucleoside triphosphate hydrolases"/>
    <property type="match status" value="1"/>
</dbReference>
<dbReference type="GO" id="GO:0016887">
    <property type="term" value="F:ATP hydrolysis activity"/>
    <property type="evidence" value="ECO:0007669"/>
    <property type="project" value="TreeGrafter"/>
</dbReference>
<dbReference type="Gene3D" id="3.30.450.90">
    <property type="match status" value="1"/>
</dbReference>
<dbReference type="RefSeq" id="WP_059351260.1">
    <property type="nucleotide sequence ID" value="NZ_LDYG01000031.1"/>
</dbReference>
<evidence type="ECO:0000256" key="3">
    <source>
        <dbReference type="ARBA" id="ARBA00022840"/>
    </source>
</evidence>
<dbReference type="Proteomes" id="UP000074108">
    <property type="component" value="Unassembled WGS sequence"/>
</dbReference>
<dbReference type="STRING" id="1150625.Q75_09865"/>
<reference evidence="5 6" key="1">
    <citation type="journal article" date="2016" name="Front. Microbiol.">
        <title>Microevolution Analysis of Bacillus coahuilensis Unveils Differences in Phosphorus Acquisition Strategies and Their Regulation.</title>
        <authorList>
            <person name="Gomez-Lunar Z."/>
            <person name="Hernandez-Gonzalez I."/>
            <person name="Rodriguez-Torres M.D."/>
            <person name="Souza V."/>
            <person name="Olmedo-Alvarez G."/>
        </authorList>
    </citation>
    <scope>NUCLEOTIDE SEQUENCE [LARGE SCALE GENOMIC DNA]</scope>
    <source>
        <strain evidence="6">p1.1.43</strain>
    </source>
</reference>
<dbReference type="Gene3D" id="3.40.50.300">
    <property type="entry name" value="P-loop containing nucleotide triphosphate hydrolases"/>
    <property type="match status" value="1"/>
</dbReference>
<keyword evidence="2" id="KW-0547">Nucleotide-binding</keyword>
<comment type="caution">
    <text evidence="5">The sequence shown here is derived from an EMBL/GenBank/DDBJ whole genome shotgun (WGS) entry which is preliminary data.</text>
</comment>
<keyword evidence="3" id="KW-0067">ATP-binding</keyword>
<evidence type="ECO:0000256" key="1">
    <source>
        <dbReference type="ARBA" id="ARBA00006611"/>
    </source>
</evidence>
<proteinExistence type="inferred from homology"/>
<evidence type="ECO:0000256" key="2">
    <source>
        <dbReference type="ARBA" id="ARBA00022741"/>
    </source>
</evidence>
<evidence type="ECO:0000313" key="6">
    <source>
        <dbReference type="Proteomes" id="UP000074108"/>
    </source>
</evidence>
<comment type="similarity">
    <text evidence="1">Belongs to the GSP E family.</text>
</comment>
<dbReference type="OrthoDB" id="9808272at2"/>